<dbReference type="RefSeq" id="WP_141464346.1">
    <property type="nucleotide sequence ID" value="NZ_RBZW01000021.1"/>
</dbReference>
<evidence type="ECO:0000313" key="2">
    <source>
        <dbReference type="EMBL" id="THE65304.1"/>
    </source>
</evidence>
<comment type="caution">
    <text evidence="2">The sequence shown here is derived from an EMBL/GenBank/DDBJ whole genome shotgun (WGS) entry which is preliminary data.</text>
</comment>
<organism evidence="2 3">
    <name type="scientific">Salinadaptatus halalkaliphilus</name>
    <dbReference type="NCBI Taxonomy" id="2419781"/>
    <lineage>
        <taxon>Archaea</taxon>
        <taxon>Methanobacteriati</taxon>
        <taxon>Methanobacteriota</taxon>
        <taxon>Stenosarchaea group</taxon>
        <taxon>Halobacteria</taxon>
        <taxon>Halobacteriales</taxon>
        <taxon>Natrialbaceae</taxon>
        <taxon>Salinadaptatus</taxon>
    </lineage>
</organism>
<accession>A0A4S3TM62</accession>
<feature type="region of interest" description="Disordered" evidence="1">
    <location>
        <begin position="221"/>
        <end position="242"/>
    </location>
</feature>
<proteinExistence type="predicted"/>
<keyword evidence="3" id="KW-1185">Reference proteome</keyword>
<dbReference type="Proteomes" id="UP000318864">
    <property type="component" value="Unassembled WGS sequence"/>
</dbReference>
<protein>
    <submittedName>
        <fullName evidence="2">Uncharacterized protein</fullName>
    </submittedName>
</protein>
<dbReference type="EMBL" id="RBZW01000021">
    <property type="protein sequence ID" value="THE65304.1"/>
    <property type="molecule type" value="Genomic_DNA"/>
</dbReference>
<reference evidence="2 3" key="1">
    <citation type="submission" date="2018-10" db="EMBL/GenBank/DDBJ databases">
        <title>Natronolimnobius sp. XQ-INN 246 isolated from Inner Mongolia Autonomous Region of China.</title>
        <authorList>
            <person name="Xue Q."/>
        </authorList>
    </citation>
    <scope>NUCLEOTIDE SEQUENCE [LARGE SCALE GENOMIC DNA]</scope>
    <source>
        <strain evidence="2 3">XQ-INN 246</strain>
    </source>
</reference>
<dbReference type="OrthoDB" id="202855at2157"/>
<feature type="region of interest" description="Disordered" evidence="1">
    <location>
        <begin position="1"/>
        <end position="23"/>
    </location>
</feature>
<evidence type="ECO:0000256" key="1">
    <source>
        <dbReference type="SAM" id="MobiDB-lite"/>
    </source>
</evidence>
<feature type="compositionally biased region" description="Polar residues" evidence="1">
    <location>
        <begin position="1"/>
        <end position="11"/>
    </location>
</feature>
<feature type="compositionally biased region" description="Basic and acidic residues" evidence="1">
    <location>
        <begin position="221"/>
        <end position="233"/>
    </location>
</feature>
<evidence type="ECO:0000313" key="3">
    <source>
        <dbReference type="Proteomes" id="UP000318864"/>
    </source>
</evidence>
<gene>
    <name evidence="2" type="ORF">D8Y22_08925</name>
</gene>
<dbReference type="AlphaFoldDB" id="A0A4S3TM62"/>
<name>A0A4S3TM62_9EURY</name>
<sequence>MSEPTSTNEQRNAPDHHVSALSPPVRTIAVESIPPQDRSLSVSLCRVAGEFGSAADSSPRRTDRILEPVTDAVAVFEGYVRIRCELLTGDRYDRPGSRDVAVLASDSLHATAYTMVADAPIADRRILDLYRVLTEGSSTVSGAFQGRSSDDGEPTGIVTPRPATVLAGIAADLGATAVGVPAEQRTALTRYSRSLVAALTLHPSPTDALTETVVHLLEGRDESHATVDRERATTDGTPVETTSIETHLERARTALSSLEVVDRNDRRDGVQSPSARLERATRIPFEDVVADDG</sequence>